<accession>A0ACC1PJA7</accession>
<proteinExistence type="predicted"/>
<evidence type="ECO:0000313" key="1">
    <source>
        <dbReference type="EMBL" id="KAJ2993224.1"/>
    </source>
</evidence>
<dbReference type="Proteomes" id="UP001144978">
    <property type="component" value="Unassembled WGS sequence"/>
</dbReference>
<reference evidence="1" key="1">
    <citation type="submission" date="2022-08" db="EMBL/GenBank/DDBJ databases">
        <title>Genome Sequence of Pycnoporus sanguineus.</title>
        <authorList>
            <person name="Buettner E."/>
        </authorList>
    </citation>
    <scope>NUCLEOTIDE SEQUENCE</scope>
    <source>
        <strain evidence="1">CG-C14</strain>
    </source>
</reference>
<protein>
    <submittedName>
        <fullName evidence="1">Uncharacterized protein</fullName>
    </submittedName>
</protein>
<gene>
    <name evidence="1" type="ORF">NUW54_g7760</name>
</gene>
<name>A0ACC1PJA7_9APHY</name>
<comment type="caution">
    <text evidence="1">The sequence shown here is derived from an EMBL/GenBank/DDBJ whole genome shotgun (WGS) entry which is preliminary data.</text>
</comment>
<sequence>MHDCLLLPDIFHRILDFVELELPVDFYASHTQLWWKNRSLARLARTCRAFQEPSLNVLWKRQYTLGPLVRTLPEDAWEEEVICVPEPYNQADRKCHHLTIKRPLSLSDWRRFDYYARRIQSLGYLDFEFADQEGLSWAFPNLTVCDRPIDVTQIFRLALYRRNRWLLQ</sequence>
<organism evidence="1 2">
    <name type="scientific">Trametes sanguinea</name>
    <dbReference type="NCBI Taxonomy" id="158606"/>
    <lineage>
        <taxon>Eukaryota</taxon>
        <taxon>Fungi</taxon>
        <taxon>Dikarya</taxon>
        <taxon>Basidiomycota</taxon>
        <taxon>Agaricomycotina</taxon>
        <taxon>Agaricomycetes</taxon>
        <taxon>Polyporales</taxon>
        <taxon>Polyporaceae</taxon>
        <taxon>Trametes</taxon>
    </lineage>
</organism>
<keyword evidence="2" id="KW-1185">Reference proteome</keyword>
<dbReference type="EMBL" id="JANSHE010002289">
    <property type="protein sequence ID" value="KAJ2993224.1"/>
    <property type="molecule type" value="Genomic_DNA"/>
</dbReference>
<evidence type="ECO:0000313" key="2">
    <source>
        <dbReference type="Proteomes" id="UP001144978"/>
    </source>
</evidence>